<evidence type="ECO:0000256" key="2">
    <source>
        <dbReference type="ARBA" id="ARBA00022473"/>
    </source>
</evidence>
<dbReference type="PROSITE" id="PS00027">
    <property type="entry name" value="HOMEOBOX_1"/>
    <property type="match status" value="1"/>
</dbReference>
<name>A0A6G6C014_9BILA</name>
<evidence type="ECO:0000256" key="1">
    <source>
        <dbReference type="ARBA" id="ARBA00004123"/>
    </source>
</evidence>
<comment type="subcellular location">
    <subcellularLocation>
        <location evidence="1 6 7">Nucleus</location>
    </subcellularLocation>
</comment>
<dbReference type="FunFam" id="1.10.10.60:FF:000113">
    <property type="entry name" value="homeobox protein Hox-B1"/>
    <property type="match status" value="1"/>
</dbReference>
<dbReference type="InterPro" id="IPR046327">
    <property type="entry name" value="HXA1/B1/D1"/>
</dbReference>
<keyword evidence="4 6" id="KW-0371">Homeobox</keyword>
<feature type="DNA-binding region" description="Homeobox" evidence="6">
    <location>
        <begin position="204"/>
        <end position="263"/>
    </location>
</feature>
<sequence>MNLDSDYTICNLDNHTYSTGPTLQHEAAASAEQYGVYHNTAYDNSRLSSYSQNLNLSHESHSTEASYRHQVVAINGHRTANYGHSGSPQSTGPYHSPFTAGAVHYPVSSDSPACTQHYAYPDCLGQSNGAPPLRHPYEPGYGAYSSQPKSPGSTEGRENSQAVPFKWMQVKRSNSKTVSKSNGETFPMTYNNTANTPPAPTTATNMGRTNFTNKQLTELEKEFHFNKYLTRARRIEIAATLGLNETQVKIWFQNRRMKQKKRMKECRAQMKDVVCE</sequence>
<feature type="compositionally biased region" description="Low complexity" evidence="8">
    <location>
        <begin position="191"/>
        <end position="205"/>
    </location>
</feature>
<dbReference type="PRINTS" id="PR00031">
    <property type="entry name" value="HTHREPRESSR"/>
</dbReference>
<evidence type="ECO:0000256" key="7">
    <source>
        <dbReference type="RuleBase" id="RU000682"/>
    </source>
</evidence>
<dbReference type="GO" id="GO:0000981">
    <property type="term" value="F:DNA-binding transcription factor activity, RNA polymerase II-specific"/>
    <property type="evidence" value="ECO:0007669"/>
    <property type="project" value="InterPro"/>
</dbReference>
<evidence type="ECO:0000256" key="4">
    <source>
        <dbReference type="ARBA" id="ARBA00023155"/>
    </source>
</evidence>
<dbReference type="InterPro" id="IPR000047">
    <property type="entry name" value="HTH_motif"/>
</dbReference>
<dbReference type="InterPro" id="IPR001356">
    <property type="entry name" value="HD"/>
</dbReference>
<organism evidence="10">
    <name type="scientific">Phoronopsis harmeri</name>
    <dbReference type="NCBI Taxonomy" id="490051"/>
    <lineage>
        <taxon>Eukaryota</taxon>
        <taxon>Metazoa</taxon>
        <taxon>Spiralia</taxon>
        <taxon>Lophotrochozoa</taxon>
        <taxon>Phoronida</taxon>
        <taxon>Phoronidae</taxon>
        <taxon>Phoronopsis</taxon>
    </lineage>
</organism>
<keyword evidence="2" id="KW-0217">Developmental protein</keyword>
<proteinExistence type="evidence at transcript level"/>
<keyword evidence="3 6" id="KW-0238">DNA-binding</keyword>
<dbReference type="Gene3D" id="1.10.10.60">
    <property type="entry name" value="Homeodomain-like"/>
    <property type="match status" value="1"/>
</dbReference>
<reference evidence="10" key="1">
    <citation type="submission" date="2019-09" db="EMBL/GenBank/DDBJ databases">
        <title>Hox genes in phoronid Phoronopsis harmeri.</title>
        <authorList>
            <person name="Gasiorowski L."/>
            <person name="Hejnol A."/>
        </authorList>
    </citation>
    <scope>NUCLEOTIDE SEQUENCE</scope>
</reference>
<dbReference type="InterPro" id="IPR009057">
    <property type="entry name" value="Homeodomain-like_sf"/>
</dbReference>
<dbReference type="CDD" id="cd00086">
    <property type="entry name" value="homeodomain"/>
    <property type="match status" value="1"/>
</dbReference>
<evidence type="ECO:0000256" key="6">
    <source>
        <dbReference type="PROSITE-ProRule" id="PRU00108"/>
    </source>
</evidence>
<dbReference type="AlphaFoldDB" id="A0A6G6C014"/>
<protein>
    <submittedName>
        <fullName evidence="10">Labial homeobox protein</fullName>
    </submittedName>
</protein>
<dbReference type="PRINTS" id="PR00024">
    <property type="entry name" value="HOMEOBOX"/>
</dbReference>
<feature type="compositionally biased region" description="Polar residues" evidence="8">
    <location>
        <begin position="171"/>
        <end position="190"/>
    </location>
</feature>
<dbReference type="PANTHER" id="PTHR45946:SF4">
    <property type="entry name" value="HOMEOBOX PROTEIN ROUGH-RELATED"/>
    <property type="match status" value="1"/>
</dbReference>
<feature type="domain" description="Homeobox" evidence="9">
    <location>
        <begin position="202"/>
        <end position="262"/>
    </location>
</feature>
<dbReference type="GO" id="GO:0000978">
    <property type="term" value="F:RNA polymerase II cis-regulatory region sequence-specific DNA binding"/>
    <property type="evidence" value="ECO:0007669"/>
    <property type="project" value="TreeGrafter"/>
</dbReference>
<feature type="compositionally biased region" description="Polar residues" evidence="8">
    <location>
        <begin position="144"/>
        <end position="153"/>
    </location>
</feature>
<dbReference type="GO" id="GO:0005634">
    <property type="term" value="C:nucleus"/>
    <property type="evidence" value="ECO:0007669"/>
    <property type="project" value="UniProtKB-SubCell"/>
</dbReference>
<keyword evidence="5 6" id="KW-0539">Nucleus</keyword>
<feature type="region of interest" description="Disordered" evidence="8">
    <location>
        <begin position="130"/>
        <end position="207"/>
    </location>
</feature>
<dbReference type="PROSITE" id="PS50071">
    <property type="entry name" value="HOMEOBOX_2"/>
    <property type="match status" value="1"/>
</dbReference>
<evidence type="ECO:0000313" key="10">
    <source>
        <dbReference type="EMBL" id="QID57585.1"/>
    </source>
</evidence>
<evidence type="ECO:0000259" key="9">
    <source>
        <dbReference type="PROSITE" id="PS50071"/>
    </source>
</evidence>
<dbReference type="SMART" id="SM00389">
    <property type="entry name" value="HOX"/>
    <property type="match status" value="1"/>
</dbReference>
<dbReference type="PANTHER" id="PTHR45946">
    <property type="entry name" value="HOMEOBOX PROTEIN ROUGH-RELATED"/>
    <property type="match status" value="1"/>
</dbReference>
<dbReference type="Pfam" id="PF00046">
    <property type="entry name" value="Homeodomain"/>
    <property type="match status" value="1"/>
</dbReference>
<dbReference type="InterPro" id="IPR020479">
    <property type="entry name" value="HD_metazoa"/>
</dbReference>
<dbReference type="SUPFAM" id="SSF46689">
    <property type="entry name" value="Homeodomain-like"/>
    <property type="match status" value="1"/>
</dbReference>
<evidence type="ECO:0000256" key="8">
    <source>
        <dbReference type="SAM" id="MobiDB-lite"/>
    </source>
</evidence>
<dbReference type="EMBL" id="MN443105">
    <property type="protein sequence ID" value="QID57585.1"/>
    <property type="molecule type" value="mRNA"/>
</dbReference>
<evidence type="ECO:0000256" key="3">
    <source>
        <dbReference type="ARBA" id="ARBA00023125"/>
    </source>
</evidence>
<dbReference type="InterPro" id="IPR017970">
    <property type="entry name" value="Homeobox_CS"/>
</dbReference>
<accession>A0A6G6C014</accession>
<evidence type="ECO:0000256" key="5">
    <source>
        <dbReference type="ARBA" id="ARBA00023242"/>
    </source>
</evidence>